<evidence type="ECO:0000313" key="1">
    <source>
        <dbReference type="EMBL" id="NMG02075.1"/>
    </source>
</evidence>
<evidence type="ECO:0000313" key="2">
    <source>
        <dbReference type="Proteomes" id="UP000599523"/>
    </source>
</evidence>
<organism evidence="1 2">
    <name type="scientific">Azoarcus taiwanensis</name>
    <dbReference type="NCBI Taxonomy" id="666964"/>
    <lineage>
        <taxon>Bacteria</taxon>
        <taxon>Pseudomonadati</taxon>
        <taxon>Pseudomonadota</taxon>
        <taxon>Betaproteobacteria</taxon>
        <taxon>Rhodocyclales</taxon>
        <taxon>Zoogloeaceae</taxon>
        <taxon>Azoarcus</taxon>
    </lineage>
</organism>
<dbReference type="Pfam" id="PF16290">
    <property type="entry name" value="DUF4936"/>
    <property type="match status" value="1"/>
</dbReference>
<protein>
    <submittedName>
        <fullName evidence="1">DUF4936 family protein</fullName>
    </submittedName>
</protein>
<dbReference type="EMBL" id="WTVM01000013">
    <property type="protein sequence ID" value="NMG02075.1"/>
    <property type="molecule type" value="Genomic_DNA"/>
</dbReference>
<dbReference type="RefSeq" id="WP_168986865.1">
    <property type="nucleotide sequence ID" value="NZ_CAWPHM010000044.1"/>
</dbReference>
<dbReference type="Proteomes" id="UP000599523">
    <property type="component" value="Unassembled WGS sequence"/>
</dbReference>
<reference evidence="1" key="1">
    <citation type="submission" date="2019-12" db="EMBL/GenBank/DDBJ databases">
        <title>Comparative genomics gives insights into the taxonomy of the Azoarcus-Aromatoleum group and reveals separate origins of nif in the plant-associated Azoarcus and non-plant-associated Aromatoleum sub-groups.</title>
        <authorList>
            <person name="Lafos M."/>
            <person name="Maluk M."/>
            <person name="Batista M."/>
            <person name="Junghare M."/>
            <person name="Carmona M."/>
            <person name="Faoro H."/>
            <person name="Cruz L.M."/>
            <person name="Battistoni F."/>
            <person name="De Souza E."/>
            <person name="Pedrosa F."/>
            <person name="Chen W.-M."/>
            <person name="Poole P.S."/>
            <person name="Dixon R.A."/>
            <person name="James E.K."/>
        </authorList>
    </citation>
    <scope>NUCLEOTIDE SEQUENCE</scope>
    <source>
        <strain evidence="1">NSC3</strain>
    </source>
</reference>
<comment type="caution">
    <text evidence="1">The sequence shown here is derived from an EMBL/GenBank/DDBJ whole genome shotgun (WGS) entry which is preliminary data.</text>
</comment>
<dbReference type="InterPro" id="IPR032556">
    <property type="entry name" value="DUF4936"/>
</dbReference>
<sequence>MIDETRTDASIYVYYRLRADVSSETACARIATMQQAVTERTPVTARLMRRLEDTTTWMEIYEHVTNVREFEAVLAEEVAVARLDDLIEPGSARHIEHFVAIGRPGEAD</sequence>
<keyword evidence="2" id="KW-1185">Reference proteome</keyword>
<proteinExistence type="predicted"/>
<name>A0A972F6S1_9RHOO</name>
<accession>A0A972F6S1</accession>
<dbReference type="AlphaFoldDB" id="A0A972F6S1"/>
<gene>
    <name evidence="1" type="ORF">GPA21_03705</name>
</gene>